<dbReference type="SMART" id="SM00537">
    <property type="entry name" value="DCX"/>
    <property type="match status" value="1"/>
</dbReference>
<evidence type="ECO:0000256" key="2">
    <source>
        <dbReference type="ARBA" id="ARBA00022574"/>
    </source>
</evidence>
<dbReference type="GO" id="GO:0072686">
    <property type="term" value="C:mitotic spindle"/>
    <property type="evidence" value="ECO:0007669"/>
    <property type="project" value="TreeGrafter"/>
</dbReference>
<dbReference type="CDD" id="cd01617">
    <property type="entry name" value="DCX"/>
    <property type="match status" value="1"/>
</dbReference>
<dbReference type="InterPro" id="IPR055439">
    <property type="entry name" value="Beta-prop_EML_1st"/>
</dbReference>
<name>A0A2T7PT48_POMCA</name>
<organism evidence="6 7">
    <name type="scientific">Pomacea canaliculata</name>
    <name type="common">Golden apple snail</name>
    <dbReference type="NCBI Taxonomy" id="400727"/>
    <lineage>
        <taxon>Eukaryota</taxon>
        <taxon>Metazoa</taxon>
        <taxon>Spiralia</taxon>
        <taxon>Lophotrochozoa</taxon>
        <taxon>Mollusca</taxon>
        <taxon>Gastropoda</taxon>
        <taxon>Caenogastropoda</taxon>
        <taxon>Architaenioglossa</taxon>
        <taxon>Ampullarioidea</taxon>
        <taxon>Ampullariidae</taxon>
        <taxon>Pomacea</taxon>
    </lineage>
</organism>
<accession>A0A2T7PT48</accession>
<evidence type="ECO:0000256" key="1">
    <source>
        <dbReference type="ARBA" id="ARBA00006489"/>
    </source>
</evidence>
<evidence type="ECO:0000259" key="5">
    <source>
        <dbReference type="PROSITE" id="PS50309"/>
    </source>
</evidence>
<dbReference type="Gene3D" id="3.10.20.230">
    <property type="entry name" value="Doublecortin domain"/>
    <property type="match status" value="2"/>
</dbReference>
<evidence type="ECO:0000256" key="4">
    <source>
        <dbReference type="SAM" id="MobiDB-lite"/>
    </source>
</evidence>
<sequence>MSSGELEAAVMLSATIVGHSQLPARTIARCDQLVIVITSAIDSRRMPVTDPMGLADVAMTTRLRPVSPQKAAAQSFSDYDRESSGTDDDVTEYGGYDGDGRYEVPQTRLPEAALFSQDRDRDRDQTKKPRRVWVYRNADENFKGKQVLITQKEYPNFETLLVKLGNIVPTVAGVRYIFSWPEGKEIKSITELQNNRFYVCSSVNRLQRVNYGNSREHFWKGGKIRHNEKHLFTKENGQLVTQSPSNQRPHVITVISNMYRDSREKLILNPNTAQNFEDVLQDLQNMVFIPHPPVRALWTEEKPHIKVEGFSHLFRELKDHKTFLVCGEEREPREPREPAKRTLPSSNSSSDSVTGKRSLRRSKQAKADTARLDSLSPIRRGPPVAKRTEPLRVEINGRQRDFFLPSMPALENDGLKPDKKLRLDWVYGFRGRDVRQNLVVLPNTGELVYFVAAIVVLYDRRTHTQKHYTAHTEEVTCLAIHPREPFIASGQLAGRDPAGSAHVRIWHGITMSTQAVIGIGVFQQGVACISFSEKDSNGNLLMTIDESDRHVMSVWDWQRETMVAKTTTTNDPVVSGCFYQFDDSILITFGKQHMYFWTVFWKRSESRILRDKKSGLFEDEIPKFVTAVCFGVNGEVITGDSTGSILVWQRDDSNIFTIDRQVSASMKEAHKKSISSLVLLSDGVLLSGGGSEIKAKPSPDMSVQLPEMYGSVRTVVPQTSNGKDGFLFIGTSKNIILEGSLQQKFRPIVQGHCEELWAVASHPSEPAFYTAGHDMSVMKWSALSHAIIWSTRDKKPCTSIAVDSRGQIVAVGTTSGKVTLYSAKNGEETQSVKVGAAQINAISFSPVFSDPSGRQIAVGTHDGFLHLLVLNGEGELYRHQSASLGQQSPAFVMHLDWSSDGRFIQTVLGNYELVFWDSQTMQKLKSGRTLRDAEWASYTVPVGYPLIGSWHHMERGEVVNVACRSYFHDFIVTGDSRGRLRLFKYPCTVAKAEFREVSPSLPTPQQLYYWQTTRIF</sequence>
<dbReference type="PROSITE" id="PS50309">
    <property type="entry name" value="DC"/>
    <property type="match status" value="2"/>
</dbReference>
<reference evidence="6 7" key="1">
    <citation type="submission" date="2018-04" db="EMBL/GenBank/DDBJ databases">
        <title>The genome of golden apple snail Pomacea canaliculata provides insight into stress tolerance and invasive adaptation.</title>
        <authorList>
            <person name="Liu C."/>
            <person name="Liu B."/>
            <person name="Ren Y."/>
            <person name="Zhang Y."/>
            <person name="Wang H."/>
            <person name="Li S."/>
            <person name="Jiang F."/>
            <person name="Yin L."/>
            <person name="Zhang G."/>
            <person name="Qian W."/>
            <person name="Fan W."/>
        </authorList>
    </citation>
    <scope>NUCLEOTIDE SEQUENCE [LARGE SCALE GENOMIC DNA]</scope>
    <source>
        <strain evidence="6">SZHN2017</strain>
        <tissue evidence="6">Muscle</tissue>
    </source>
</reference>
<dbReference type="OrthoDB" id="47802at2759"/>
<dbReference type="PANTHER" id="PTHR13720:SF55">
    <property type="entry name" value="ECHINODERM MICROTUBULE-ASSOCIATED PROTEIN-LIKE CG42247"/>
    <property type="match status" value="1"/>
</dbReference>
<dbReference type="GO" id="GO:0035556">
    <property type="term" value="P:intracellular signal transduction"/>
    <property type="evidence" value="ECO:0007669"/>
    <property type="project" value="InterPro"/>
</dbReference>
<evidence type="ECO:0000256" key="3">
    <source>
        <dbReference type="ARBA" id="ARBA00022737"/>
    </source>
</evidence>
<evidence type="ECO:0000313" key="6">
    <source>
        <dbReference type="EMBL" id="PVD36602.1"/>
    </source>
</evidence>
<keyword evidence="2" id="KW-0853">WD repeat</keyword>
<feature type="domain" description="Doublecortin" evidence="5">
    <location>
        <begin position="250"/>
        <end position="330"/>
    </location>
</feature>
<dbReference type="Pfam" id="PF03451">
    <property type="entry name" value="HELP"/>
    <property type="match status" value="1"/>
</dbReference>
<gene>
    <name evidence="6" type="ORF">C0Q70_03587</name>
</gene>
<dbReference type="EMBL" id="PZQS01000002">
    <property type="protein sequence ID" value="PVD36602.1"/>
    <property type="molecule type" value="Genomic_DNA"/>
</dbReference>
<dbReference type="PANTHER" id="PTHR13720">
    <property type="entry name" value="WD-40 REPEAT PROTEIN"/>
    <property type="match status" value="1"/>
</dbReference>
<dbReference type="SUPFAM" id="SSF89837">
    <property type="entry name" value="Doublecortin (DC)"/>
    <property type="match status" value="2"/>
</dbReference>
<dbReference type="InterPro" id="IPR011044">
    <property type="entry name" value="Quino_amine_DH_bsu"/>
</dbReference>
<dbReference type="AlphaFoldDB" id="A0A2T7PT48"/>
<dbReference type="GO" id="GO:0008017">
    <property type="term" value="F:microtubule binding"/>
    <property type="evidence" value="ECO:0007669"/>
    <property type="project" value="TreeGrafter"/>
</dbReference>
<protein>
    <recommendedName>
        <fullName evidence="5">Doublecortin domain-containing protein</fullName>
    </recommendedName>
</protein>
<proteinExistence type="inferred from homology"/>
<feature type="region of interest" description="Disordered" evidence="4">
    <location>
        <begin position="326"/>
        <end position="388"/>
    </location>
</feature>
<dbReference type="SUPFAM" id="SSF50998">
    <property type="entry name" value="Quinoprotein alcohol dehydrogenase-like"/>
    <property type="match status" value="1"/>
</dbReference>
<comment type="similarity">
    <text evidence="1">Belongs to the WD repeat EMAP family.</text>
</comment>
<keyword evidence="3" id="KW-0677">Repeat</keyword>
<dbReference type="GO" id="GO:0000226">
    <property type="term" value="P:microtubule cytoskeleton organization"/>
    <property type="evidence" value="ECO:0007669"/>
    <property type="project" value="TreeGrafter"/>
</dbReference>
<comment type="caution">
    <text evidence="6">The sequence shown here is derived from an EMBL/GenBank/DDBJ whole genome shotgun (WGS) entry which is preliminary data.</text>
</comment>
<dbReference type="SMART" id="SM00320">
    <property type="entry name" value="WD40"/>
    <property type="match status" value="6"/>
</dbReference>
<dbReference type="InterPro" id="IPR001680">
    <property type="entry name" value="WD40_rpt"/>
</dbReference>
<dbReference type="InterPro" id="IPR003533">
    <property type="entry name" value="Doublecortin_dom"/>
</dbReference>
<dbReference type="Gene3D" id="2.130.10.10">
    <property type="entry name" value="YVTN repeat-like/Quinoprotein amine dehydrogenase"/>
    <property type="match status" value="2"/>
</dbReference>
<dbReference type="InterPro" id="IPR036572">
    <property type="entry name" value="Doublecortin_dom_sf"/>
</dbReference>
<dbReference type="Pfam" id="PF23414">
    <property type="entry name" value="Beta-prop_EML_2"/>
    <property type="match status" value="1"/>
</dbReference>
<dbReference type="InterPro" id="IPR015943">
    <property type="entry name" value="WD40/YVTN_repeat-like_dom_sf"/>
</dbReference>
<dbReference type="InterPro" id="IPR050630">
    <property type="entry name" value="WD_repeat_EMAP"/>
</dbReference>
<dbReference type="Pfam" id="PF23409">
    <property type="entry name" value="Beta-prop_EML"/>
    <property type="match status" value="1"/>
</dbReference>
<dbReference type="InterPro" id="IPR011047">
    <property type="entry name" value="Quinoprotein_ADH-like_sf"/>
</dbReference>
<dbReference type="STRING" id="400727.A0A2T7PT48"/>
<dbReference type="InterPro" id="IPR055442">
    <property type="entry name" value="Beta-prop_EML-like_2nd"/>
</dbReference>
<feature type="compositionally biased region" description="Polar residues" evidence="4">
    <location>
        <begin position="343"/>
        <end position="355"/>
    </location>
</feature>
<feature type="region of interest" description="Disordered" evidence="4">
    <location>
        <begin position="64"/>
        <end position="128"/>
    </location>
</feature>
<dbReference type="InterPro" id="IPR005108">
    <property type="entry name" value="HELP"/>
</dbReference>
<evidence type="ECO:0000313" key="7">
    <source>
        <dbReference type="Proteomes" id="UP000245119"/>
    </source>
</evidence>
<keyword evidence="7" id="KW-1185">Reference proteome</keyword>
<feature type="compositionally biased region" description="Basic and acidic residues" evidence="4">
    <location>
        <begin position="117"/>
        <end position="127"/>
    </location>
</feature>
<dbReference type="Proteomes" id="UP000245119">
    <property type="component" value="Linkage Group LG2"/>
</dbReference>
<dbReference type="SUPFAM" id="SSF50969">
    <property type="entry name" value="YVTN repeat-like/Quinoprotein amine dehydrogenase"/>
    <property type="match status" value="1"/>
</dbReference>
<dbReference type="Pfam" id="PF03607">
    <property type="entry name" value="DCX"/>
    <property type="match status" value="1"/>
</dbReference>
<feature type="domain" description="Doublecortin" evidence="5">
    <location>
        <begin position="130"/>
        <end position="212"/>
    </location>
</feature>
<feature type="compositionally biased region" description="Basic and acidic residues" evidence="4">
    <location>
        <begin position="326"/>
        <end position="340"/>
    </location>
</feature>